<dbReference type="Proteomes" id="UP000069030">
    <property type="component" value="Chromosome"/>
</dbReference>
<protein>
    <submittedName>
        <fullName evidence="1">Uncharacterized protein</fullName>
    </submittedName>
</protein>
<evidence type="ECO:0000313" key="1">
    <source>
        <dbReference type="EMBL" id="ALU26504.1"/>
    </source>
</evidence>
<dbReference type="RefSeq" id="WP_006256959.1">
    <property type="nucleotide sequence ID" value="NZ_BCMQ01000006.1"/>
</dbReference>
<dbReference type="GeneID" id="66975183"/>
<gene>
    <name evidence="1" type="ORF">AS202_10230</name>
</gene>
<dbReference type="KEGG" id="mod:AS202_10230"/>
<name>A0A0S7EGA6_9FLAO</name>
<dbReference type="EMBL" id="CP013690">
    <property type="protein sequence ID" value="ALU26504.1"/>
    <property type="molecule type" value="Genomic_DNA"/>
</dbReference>
<reference evidence="1 2" key="1">
    <citation type="journal article" date="2016" name="J. Zhejiang Univ. Sci. B">
        <title>Antibiotic resistance mechanisms of Myroides sp.</title>
        <authorList>
            <person name="Hu S."/>
            <person name="Yuan S."/>
            <person name="Qu H."/>
            <person name="Jiang T."/>
            <person name="Zhou Y."/>
            <person name="Wang M."/>
            <person name="Ming D."/>
        </authorList>
    </citation>
    <scope>NUCLEOTIDE SEQUENCE [LARGE SCALE GENOMIC DNA]</scope>
    <source>
        <strain evidence="1 2">PR63039</strain>
    </source>
</reference>
<accession>A0A0S7EGA6</accession>
<dbReference type="eggNOG" id="ENOG5030Y4M">
    <property type="taxonomic scope" value="Bacteria"/>
</dbReference>
<dbReference type="AlphaFoldDB" id="A0A0S7EGA6"/>
<sequence>MNKSHAFWITAMILITTSAFADSPSIKIWGGGLTLGSLIAVFLSWTRNKSILWAIVHFFLGWLYVIYYFFSNNSK</sequence>
<proteinExistence type="predicted"/>
<evidence type="ECO:0000313" key="2">
    <source>
        <dbReference type="Proteomes" id="UP000069030"/>
    </source>
</evidence>
<organism evidence="1 2">
    <name type="scientific">Myroides odoratimimus</name>
    <dbReference type="NCBI Taxonomy" id="76832"/>
    <lineage>
        <taxon>Bacteria</taxon>
        <taxon>Pseudomonadati</taxon>
        <taxon>Bacteroidota</taxon>
        <taxon>Flavobacteriia</taxon>
        <taxon>Flavobacteriales</taxon>
        <taxon>Flavobacteriaceae</taxon>
        <taxon>Myroides</taxon>
    </lineage>
</organism>